<dbReference type="Gene3D" id="3.40.50.720">
    <property type="entry name" value="NAD(P)-binding Rossmann-like Domain"/>
    <property type="match status" value="1"/>
</dbReference>
<evidence type="ECO:0000313" key="3">
    <source>
        <dbReference type="EMBL" id="ETJ45567.1"/>
    </source>
</evidence>
<proteinExistence type="predicted"/>
<gene>
    <name evidence="3" type="ORF">Q604_UNBC00446G0001</name>
</gene>
<dbReference type="AlphaFoldDB" id="W1YSU9"/>
<comment type="caution">
    <text evidence="3">The sequence shown here is derived from an EMBL/GenBank/DDBJ whole genome shotgun (WGS) entry which is preliminary data.</text>
</comment>
<dbReference type="GO" id="GO:0016491">
    <property type="term" value="F:oxidoreductase activity"/>
    <property type="evidence" value="ECO:0007669"/>
    <property type="project" value="UniProtKB-KW"/>
</dbReference>
<feature type="domain" description="Alcohol dehydrogenase-like C-terminal" evidence="2">
    <location>
        <begin position="3"/>
        <end position="86"/>
    </location>
</feature>
<evidence type="ECO:0000256" key="1">
    <source>
        <dbReference type="ARBA" id="ARBA00023002"/>
    </source>
</evidence>
<organism evidence="3">
    <name type="scientific">human gut metagenome</name>
    <dbReference type="NCBI Taxonomy" id="408170"/>
    <lineage>
        <taxon>unclassified sequences</taxon>
        <taxon>metagenomes</taxon>
        <taxon>organismal metagenomes</taxon>
    </lineage>
</organism>
<dbReference type="PANTHER" id="PTHR43401:SF2">
    <property type="entry name" value="L-THREONINE 3-DEHYDROGENASE"/>
    <property type="match status" value="1"/>
</dbReference>
<dbReference type="EMBL" id="AZMM01000446">
    <property type="protein sequence ID" value="ETJ45567.1"/>
    <property type="molecule type" value="Genomic_DNA"/>
</dbReference>
<dbReference type="SUPFAM" id="SSF51735">
    <property type="entry name" value="NAD(P)-binding Rossmann-fold domains"/>
    <property type="match status" value="1"/>
</dbReference>
<dbReference type="PANTHER" id="PTHR43401">
    <property type="entry name" value="L-THREONINE 3-DEHYDROGENASE"/>
    <property type="match status" value="1"/>
</dbReference>
<keyword evidence="1" id="KW-0560">Oxidoreductase</keyword>
<dbReference type="InterPro" id="IPR013149">
    <property type="entry name" value="ADH-like_C"/>
</dbReference>
<evidence type="ECO:0000259" key="2">
    <source>
        <dbReference type="Pfam" id="PF00107"/>
    </source>
</evidence>
<dbReference type="Pfam" id="PF00107">
    <property type="entry name" value="ADH_zinc_N"/>
    <property type="match status" value="1"/>
</dbReference>
<sequence>PRHCGARNVVITDLSDYRLSLAAKVGAVTVNTAQQDLREVMTSLGMTEGFDVGLELSGAPAATRQMIEVCNHGAKIAMLGLPKAGYEVDW</sequence>
<feature type="non-terminal residue" evidence="3">
    <location>
        <position position="90"/>
    </location>
</feature>
<reference evidence="3" key="1">
    <citation type="submission" date="2013-12" db="EMBL/GenBank/DDBJ databases">
        <title>A Varibaculum cambriense genome reconstructed from a premature infant gut community with otherwise low bacterial novelty that shifts toward anaerobic metabolism during the third week of life.</title>
        <authorList>
            <person name="Brown C.T."/>
            <person name="Sharon I."/>
            <person name="Thomas B.C."/>
            <person name="Castelle C.J."/>
            <person name="Morowitz M.J."/>
            <person name="Banfield J.F."/>
        </authorList>
    </citation>
    <scope>NUCLEOTIDE SEQUENCE</scope>
</reference>
<protein>
    <submittedName>
        <fullName evidence="3">L-threonine 3-dehydrogenase</fullName>
    </submittedName>
</protein>
<name>W1YSU9_9ZZZZ</name>
<accession>W1YSU9</accession>
<dbReference type="InterPro" id="IPR036291">
    <property type="entry name" value="NAD(P)-bd_dom_sf"/>
</dbReference>
<feature type="non-terminal residue" evidence="3">
    <location>
        <position position="1"/>
    </location>
</feature>
<dbReference type="InterPro" id="IPR050129">
    <property type="entry name" value="Zn_alcohol_dh"/>
</dbReference>